<dbReference type="NCBIfam" id="NF005817">
    <property type="entry name" value="PRK07683.1"/>
    <property type="match status" value="1"/>
</dbReference>
<dbReference type="Pfam" id="PF00155">
    <property type="entry name" value="Aminotran_1_2"/>
    <property type="match status" value="1"/>
</dbReference>
<reference evidence="8 9" key="1">
    <citation type="submission" date="2023-04" db="EMBL/GenBank/DDBJ databases">
        <title>Ectobacillus antri isolated from activated sludge.</title>
        <authorList>
            <person name="Yan P."/>
            <person name="Liu X."/>
        </authorList>
    </citation>
    <scope>NUCLEOTIDE SEQUENCE [LARGE SCALE GENOMIC DNA]</scope>
    <source>
        <strain evidence="8 9">C18H</strain>
    </source>
</reference>
<dbReference type="SUPFAM" id="SSF53383">
    <property type="entry name" value="PLP-dependent transferases"/>
    <property type="match status" value="1"/>
</dbReference>
<keyword evidence="5" id="KW-0663">Pyridoxal phosphate</keyword>
<dbReference type="InterPro" id="IPR015421">
    <property type="entry name" value="PyrdxlP-dep_Trfase_major"/>
</dbReference>
<dbReference type="GO" id="GO:0008483">
    <property type="term" value="F:transaminase activity"/>
    <property type="evidence" value="ECO:0007669"/>
    <property type="project" value="UniProtKB-KW"/>
</dbReference>
<dbReference type="RefSeq" id="WP_124564861.1">
    <property type="nucleotide sequence ID" value="NZ_JARRRY010000001.1"/>
</dbReference>
<evidence type="ECO:0000313" key="8">
    <source>
        <dbReference type="EMBL" id="MDG5752421.1"/>
    </source>
</evidence>
<keyword evidence="9" id="KW-1185">Reference proteome</keyword>
<evidence type="ECO:0000313" key="9">
    <source>
        <dbReference type="Proteomes" id="UP001218246"/>
    </source>
</evidence>
<keyword evidence="4 6" id="KW-0808">Transferase</keyword>
<dbReference type="CDD" id="cd00609">
    <property type="entry name" value="AAT_like"/>
    <property type="match status" value="1"/>
</dbReference>
<accession>A0ABT6H1V4</accession>
<gene>
    <name evidence="8" type="ORF">P6P90_00205</name>
</gene>
<dbReference type="EC" id="2.6.1.-" evidence="6"/>
<organism evidence="8 9">
    <name type="scientific">Ectobacillus antri</name>
    <dbReference type="NCBI Taxonomy" id="2486280"/>
    <lineage>
        <taxon>Bacteria</taxon>
        <taxon>Bacillati</taxon>
        <taxon>Bacillota</taxon>
        <taxon>Bacilli</taxon>
        <taxon>Bacillales</taxon>
        <taxon>Bacillaceae</taxon>
        <taxon>Ectobacillus</taxon>
    </lineage>
</organism>
<protein>
    <recommendedName>
        <fullName evidence="6">Aminotransferase</fullName>
        <ecNumber evidence="6">2.6.1.-</ecNumber>
    </recommendedName>
</protein>
<proteinExistence type="inferred from homology"/>
<dbReference type="InterPro" id="IPR015422">
    <property type="entry name" value="PyrdxlP-dep_Trfase_small"/>
</dbReference>
<dbReference type="Proteomes" id="UP001218246">
    <property type="component" value="Unassembled WGS sequence"/>
</dbReference>
<dbReference type="InterPro" id="IPR004838">
    <property type="entry name" value="NHTrfase_class1_PyrdxlP-BS"/>
</dbReference>
<feature type="domain" description="Aminotransferase class I/classII large" evidence="7">
    <location>
        <begin position="29"/>
        <end position="377"/>
    </location>
</feature>
<dbReference type="Gene3D" id="3.40.640.10">
    <property type="entry name" value="Type I PLP-dependent aspartate aminotransferase-like (Major domain)"/>
    <property type="match status" value="1"/>
</dbReference>
<comment type="cofactor">
    <cofactor evidence="1 6">
        <name>pyridoxal 5'-phosphate</name>
        <dbReference type="ChEBI" id="CHEBI:597326"/>
    </cofactor>
</comment>
<evidence type="ECO:0000256" key="5">
    <source>
        <dbReference type="ARBA" id="ARBA00022898"/>
    </source>
</evidence>
<keyword evidence="3 6" id="KW-0032">Aminotransferase</keyword>
<dbReference type="PANTHER" id="PTHR46383">
    <property type="entry name" value="ASPARTATE AMINOTRANSFERASE"/>
    <property type="match status" value="1"/>
</dbReference>
<dbReference type="EMBL" id="JARULN010000001">
    <property type="protein sequence ID" value="MDG5752421.1"/>
    <property type="molecule type" value="Genomic_DNA"/>
</dbReference>
<dbReference type="PROSITE" id="PS00105">
    <property type="entry name" value="AA_TRANSFER_CLASS_1"/>
    <property type="match status" value="1"/>
</dbReference>
<comment type="caution">
    <text evidence="8">The sequence shown here is derived from an EMBL/GenBank/DDBJ whole genome shotgun (WGS) entry which is preliminary data.</text>
</comment>
<evidence type="ECO:0000256" key="4">
    <source>
        <dbReference type="ARBA" id="ARBA00022679"/>
    </source>
</evidence>
<dbReference type="InterPro" id="IPR015424">
    <property type="entry name" value="PyrdxlP-dep_Trfase"/>
</dbReference>
<name>A0ABT6H1V4_9BACI</name>
<comment type="similarity">
    <text evidence="2 6">Belongs to the class-I pyridoxal-phosphate-dependent aminotransferase family.</text>
</comment>
<dbReference type="Gene3D" id="3.90.1150.10">
    <property type="entry name" value="Aspartate Aminotransferase, domain 1"/>
    <property type="match status" value="1"/>
</dbReference>
<dbReference type="InterPro" id="IPR050596">
    <property type="entry name" value="AspAT/PAT-like"/>
</dbReference>
<sequence length="388" mass="43619">MEHLLNTRVQNIEISGIRRFFNMIQEYDNLISLTIGQPDFPTPSFVKEAGKRAISDNVTSYTHNAGMLELRIAASNFLKERYSLTYEPIDEVIVTAGASEAIDAAFRTILEEGCEVILPAPIYPGYEPIIRLCGAVPVFVDVRNTGFRLTAKALASAITEKTRCVVLPYPSNPTGITLTQEELQDIATVLQDKDIFVLSDEIYSELVYEGSHHSIAQIPAMRNKTIVINGLSKSHSMTGWRIGFLFAPAYITKHMLKVHQYNVTCATSISQYAAIEALTGAKEAPRMMRHQYKKRRDYVYHRLTAMGLDVQHPGGAFYLFPYIGQFGETSFSFAMRLVKEAGLAVVPGSAFSEYGEGYIRLSYAYSMEMLKEGCDRLQVFLEQEKRRK</sequence>
<evidence type="ECO:0000259" key="7">
    <source>
        <dbReference type="Pfam" id="PF00155"/>
    </source>
</evidence>
<evidence type="ECO:0000256" key="2">
    <source>
        <dbReference type="ARBA" id="ARBA00007441"/>
    </source>
</evidence>
<evidence type="ECO:0000256" key="3">
    <source>
        <dbReference type="ARBA" id="ARBA00022576"/>
    </source>
</evidence>
<dbReference type="PANTHER" id="PTHR46383:SF4">
    <property type="entry name" value="AMINOTRANSFERASE"/>
    <property type="match status" value="1"/>
</dbReference>
<evidence type="ECO:0000256" key="1">
    <source>
        <dbReference type="ARBA" id="ARBA00001933"/>
    </source>
</evidence>
<dbReference type="InterPro" id="IPR004839">
    <property type="entry name" value="Aminotransferase_I/II_large"/>
</dbReference>
<evidence type="ECO:0000256" key="6">
    <source>
        <dbReference type="RuleBase" id="RU000481"/>
    </source>
</evidence>